<sequence length="244" mass="26985">MEWLISTLVILMASLLKGMTGFGFALLALPILTIFFPMQALVPAMTLFNLFTSLYILANIKLKVDYKYLVPMLLASFIGIPAGVQILQYLPERTMELTTGISIFSLSMVFLLSGSKEIPESRKKKPIVFAGFLSGFMASSMSIGGPPIALAMNRKGYTKERFRKMFALVSVINAVIATVLYVAKGIFVAFSLKFAAFLFPVMLLGSRLGDLLSNKVNQAQFKKMILYLNMVLGLFIVARILLHT</sequence>
<feature type="transmembrane region" description="Helical" evidence="8">
    <location>
        <begin position="165"/>
        <end position="183"/>
    </location>
</feature>
<keyword evidence="3" id="KW-0813">Transport</keyword>
<dbReference type="RefSeq" id="WP_107822450.1">
    <property type="nucleotide sequence ID" value="NZ_OY782574.1"/>
</dbReference>
<name>A0A2T5C117_9BACT</name>
<evidence type="ECO:0000256" key="1">
    <source>
        <dbReference type="ARBA" id="ARBA00004651"/>
    </source>
</evidence>
<dbReference type="OrthoDB" id="7843147at2"/>
<feature type="transmembrane region" description="Helical" evidence="8">
    <location>
        <begin position="224"/>
        <end position="242"/>
    </location>
</feature>
<evidence type="ECO:0000256" key="7">
    <source>
        <dbReference type="ARBA" id="ARBA00023136"/>
    </source>
</evidence>
<evidence type="ECO:0000256" key="6">
    <source>
        <dbReference type="ARBA" id="ARBA00022989"/>
    </source>
</evidence>
<feature type="transmembrane region" description="Helical" evidence="8">
    <location>
        <begin position="97"/>
        <end position="115"/>
    </location>
</feature>
<comment type="subcellular location">
    <subcellularLocation>
        <location evidence="1 8">Cell membrane</location>
        <topology evidence="1 8">Multi-pass membrane protein</topology>
    </subcellularLocation>
</comment>
<comment type="caution">
    <text evidence="9">The sequence shown here is derived from an EMBL/GenBank/DDBJ whole genome shotgun (WGS) entry which is preliminary data.</text>
</comment>
<keyword evidence="4 8" id="KW-1003">Cell membrane</keyword>
<evidence type="ECO:0000313" key="9">
    <source>
        <dbReference type="EMBL" id="PTN08304.1"/>
    </source>
</evidence>
<dbReference type="AlphaFoldDB" id="A0A2T5C117"/>
<dbReference type="PANTHER" id="PTHR30269">
    <property type="entry name" value="TRANSMEMBRANE PROTEIN YFCA"/>
    <property type="match status" value="1"/>
</dbReference>
<reference evidence="9 10" key="1">
    <citation type="submission" date="2018-04" db="EMBL/GenBank/DDBJ databases">
        <title>Genomic Encyclopedia of Archaeal and Bacterial Type Strains, Phase II (KMG-II): from individual species to whole genera.</title>
        <authorList>
            <person name="Goeker M."/>
        </authorList>
    </citation>
    <scope>NUCLEOTIDE SEQUENCE [LARGE SCALE GENOMIC DNA]</scope>
    <source>
        <strain evidence="9 10">DSM 28823</strain>
    </source>
</reference>
<organism evidence="9 10">
    <name type="scientific">Mangrovibacterium marinum</name>
    <dbReference type="NCBI Taxonomy" id="1639118"/>
    <lineage>
        <taxon>Bacteria</taxon>
        <taxon>Pseudomonadati</taxon>
        <taxon>Bacteroidota</taxon>
        <taxon>Bacteroidia</taxon>
        <taxon>Marinilabiliales</taxon>
        <taxon>Prolixibacteraceae</taxon>
        <taxon>Mangrovibacterium</taxon>
    </lineage>
</organism>
<dbReference type="PANTHER" id="PTHR30269:SF37">
    <property type="entry name" value="MEMBRANE TRANSPORTER PROTEIN"/>
    <property type="match status" value="1"/>
</dbReference>
<dbReference type="InterPro" id="IPR052017">
    <property type="entry name" value="TSUP"/>
</dbReference>
<feature type="transmembrane region" description="Helical" evidence="8">
    <location>
        <begin position="190"/>
        <end position="209"/>
    </location>
</feature>
<feature type="transmembrane region" description="Helical" evidence="8">
    <location>
        <begin position="127"/>
        <end position="145"/>
    </location>
</feature>
<evidence type="ECO:0000256" key="5">
    <source>
        <dbReference type="ARBA" id="ARBA00022692"/>
    </source>
</evidence>
<comment type="similarity">
    <text evidence="2 8">Belongs to the 4-toluene sulfonate uptake permease (TSUP) (TC 2.A.102) family.</text>
</comment>
<dbReference type="GO" id="GO:0005886">
    <property type="term" value="C:plasma membrane"/>
    <property type="evidence" value="ECO:0007669"/>
    <property type="project" value="UniProtKB-SubCell"/>
</dbReference>
<evidence type="ECO:0000313" key="10">
    <source>
        <dbReference type="Proteomes" id="UP000243525"/>
    </source>
</evidence>
<evidence type="ECO:0000256" key="2">
    <source>
        <dbReference type="ARBA" id="ARBA00009142"/>
    </source>
</evidence>
<keyword evidence="10" id="KW-1185">Reference proteome</keyword>
<keyword evidence="7 8" id="KW-0472">Membrane</keyword>
<accession>A0A2T5C117</accession>
<dbReference type="InterPro" id="IPR002781">
    <property type="entry name" value="TM_pro_TauE-like"/>
</dbReference>
<proteinExistence type="inferred from homology"/>
<evidence type="ECO:0000256" key="3">
    <source>
        <dbReference type="ARBA" id="ARBA00022448"/>
    </source>
</evidence>
<keyword evidence="5 8" id="KW-0812">Transmembrane</keyword>
<keyword evidence="6 8" id="KW-1133">Transmembrane helix</keyword>
<evidence type="ECO:0000256" key="4">
    <source>
        <dbReference type="ARBA" id="ARBA00022475"/>
    </source>
</evidence>
<protein>
    <recommendedName>
        <fullName evidence="8">Probable membrane transporter protein</fullName>
    </recommendedName>
</protein>
<gene>
    <name evidence="9" type="ORF">C8N47_10938</name>
</gene>
<dbReference type="EMBL" id="QAAD01000009">
    <property type="protein sequence ID" value="PTN08304.1"/>
    <property type="molecule type" value="Genomic_DNA"/>
</dbReference>
<dbReference type="Pfam" id="PF01925">
    <property type="entry name" value="TauE"/>
    <property type="match status" value="1"/>
</dbReference>
<dbReference type="Proteomes" id="UP000243525">
    <property type="component" value="Unassembled WGS sequence"/>
</dbReference>
<evidence type="ECO:0000256" key="8">
    <source>
        <dbReference type="RuleBase" id="RU363041"/>
    </source>
</evidence>
<feature type="transmembrane region" description="Helical" evidence="8">
    <location>
        <begin position="38"/>
        <end position="57"/>
    </location>
</feature>
<feature type="transmembrane region" description="Helical" evidence="8">
    <location>
        <begin position="69"/>
        <end position="91"/>
    </location>
</feature>